<sequence length="148" mass="16395">MAFSVSDVKNIGELSGILVIPLICAACYTQFGWWAIRWDESIIGLMNSDMFLVSVGVKIAVFVLSVFVTTILYFIFNALSAPHKGLRLFLLLSLITYGVLGLGSSITELINAKSGELTIEENLYFNLAALVWGFDIFYSEPNTNKRVN</sequence>
<evidence type="ECO:0000313" key="3">
    <source>
        <dbReference type="Proteomes" id="UP000287022"/>
    </source>
</evidence>
<accession>A0A432Z4A3</accession>
<dbReference type="Proteomes" id="UP000287022">
    <property type="component" value="Unassembled WGS sequence"/>
</dbReference>
<name>A0A432Z4A3_9GAMM</name>
<keyword evidence="3" id="KW-1185">Reference proteome</keyword>
<gene>
    <name evidence="2" type="ORF">CWI80_09270</name>
</gene>
<protein>
    <recommendedName>
        <fullName evidence="4">DUF2569 domain-containing protein</fullName>
    </recommendedName>
</protein>
<evidence type="ECO:0000313" key="2">
    <source>
        <dbReference type="EMBL" id="RUO72720.1"/>
    </source>
</evidence>
<reference evidence="3" key="1">
    <citation type="journal article" date="2018" name="Front. Microbiol.">
        <title>Genome-Based Analysis Reveals the Taxonomy and Diversity of the Family Idiomarinaceae.</title>
        <authorList>
            <person name="Liu Y."/>
            <person name="Lai Q."/>
            <person name="Shao Z."/>
        </authorList>
    </citation>
    <scope>NUCLEOTIDE SEQUENCE [LARGE SCALE GENOMIC DNA]</scope>
    <source>
        <strain evidence="3">c121</strain>
    </source>
</reference>
<keyword evidence="1" id="KW-0812">Transmembrane</keyword>
<feature type="transmembrane region" description="Helical" evidence="1">
    <location>
        <begin position="12"/>
        <end position="31"/>
    </location>
</feature>
<evidence type="ECO:0008006" key="4">
    <source>
        <dbReference type="Google" id="ProtNLM"/>
    </source>
</evidence>
<evidence type="ECO:0000256" key="1">
    <source>
        <dbReference type="SAM" id="Phobius"/>
    </source>
</evidence>
<feature type="transmembrane region" description="Helical" evidence="1">
    <location>
        <begin position="88"/>
        <end position="110"/>
    </location>
</feature>
<feature type="transmembrane region" description="Helical" evidence="1">
    <location>
        <begin position="51"/>
        <end position="76"/>
    </location>
</feature>
<organism evidence="2 3">
    <name type="scientific">Pseudidiomarina sediminum</name>
    <dbReference type="NCBI Taxonomy" id="431675"/>
    <lineage>
        <taxon>Bacteria</taxon>
        <taxon>Pseudomonadati</taxon>
        <taxon>Pseudomonadota</taxon>
        <taxon>Gammaproteobacteria</taxon>
        <taxon>Alteromonadales</taxon>
        <taxon>Idiomarinaceae</taxon>
        <taxon>Pseudidiomarina</taxon>
    </lineage>
</organism>
<comment type="caution">
    <text evidence="2">The sequence shown here is derived from an EMBL/GenBank/DDBJ whole genome shotgun (WGS) entry which is preliminary data.</text>
</comment>
<proteinExistence type="predicted"/>
<dbReference type="AlphaFoldDB" id="A0A432Z4A3"/>
<keyword evidence="1" id="KW-1133">Transmembrane helix</keyword>
<dbReference type="RefSeq" id="WP_026861000.1">
    <property type="nucleotide sequence ID" value="NZ_PIQE01000002.1"/>
</dbReference>
<dbReference type="EMBL" id="PIQE01000002">
    <property type="protein sequence ID" value="RUO72720.1"/>
    <property type="molecule type" value="Genomic_DNA"/>
</dbReference>
<keyword evidence="1" id="KW-0472">Membrane</keyword>